<protein>
    <submittedName>
        <fullName evidence="2">Uncharacterized protein</fullName>
    </submittedName>
</protein>
<feature type="compositionally biased region" description="Basic and acidic residues" evidence="1">
    <location>
        <begin position="72"/>
        <end position="84"/>
    </location>
</feature>
<reference evidence="3" key="1">
    <citation type="submission" date="2012-02" db="EMBL/GenBank/DDBJ databases">
        <title>Complete sequence of chromosome of Natrinema pellirubrum DSM 15624.</title>
        <authorList>
            <person name="Lucas S."/>
            <person name="Han J."/>
            <person name="Lapidus A."/>
            <person name="Cheng J.-F."/>
            <person name="Goodwin L."/>
            <person name="Pitluck S."/>
            <person name="Peters L."/>
            <person name="Teshima H."/>
            <person name="Detter J.C."/>
            <person name="Han C."/>
            <person name="Tapia R."/>
            <person name="Land M."/>
            <person name="Hauser L."/>
            <person name="Kyrpides N."/>
            <person name="Ivanova N."/>
            <person name="Pagani I."/>
            <person name="Sproer C."/>
            <person name="Anderson I."/>
            <person name="Woyke T."/>
        </authorList>
    </citation>
    <scope>NUCLEOTIDE SEQUENCE [LARGE SCALE GENOMIC DNA]</scope>
    <source>
        <strain evidence="3">DSM 15624 / JCM 10476 / NCIMB 786</strain>
    </source>
</reference>
<accession>L0JL81</accession>
<evidence type="ECO:0000313" key="2">
    <source>
        <dbReference type="EMBL" id="AGB31312.1"/>
    </source>
</evidence>
<evidence type="ECO:0000313" key="3">
    <source>
        <dbReference type="Proteomes" id="UP000010843"/>
    </source>
</evidence>
<sequence>MTGNRYHYPQIGLERRPTPAVAFSDPENTLAAILCPRVMVGMRFGYSTPDRTSASDILFGLASESVPTAGPNDEHSNPCRPYVD</sequence>
<evidence type="ECO:0000256" key="1">
    <source>
        <dbReference type="SAM" id="MobiDB-lite"/>
    </source>
</evidence>
<dbReference type="KEGG" id="npe:Natpe_1408"/>
<feature type="region of interest" description="Disordered" evidence="1">
    <location>
        <begin position="64"/>
        <end position="84"/>
    </location>
</feature>
<gene>
    <name evidence="2" type="ordered locus">Natpe_1408</name>
</gene>
<dbReference type="AlphaFoldDB" id="L0JL81"/>
<proteinExistence type="predicted"/>
<dbReference type="STRING" id="797303.Natpe_1408"/>
<name>L0JL81_NATP1</name>
<dbReference type="EMBL" id="CP003372">
    <property type="protein sequence ID" value="AGB31312.1"/>
    <property type="molecule type" value="Genomic_DNA"/>
</dbReference>
<dbReference type="Proteomes" id="UP000010843">
    <property type="component" value="Chromosome"/>
</dbReference>
<organism evidence="2 3">
    <name type="scientific">Natrinema pellirubrum (strain DSM 15624 / CIP 106293 / JCM 10476 / NCIMB 786 / 157)</name>
    <dbReference type="NCBI Taxonomy" id="797303"/>
    <lineage>
        <taxon>Archaea</taxon>
        <taxon>Methanobacteriati</taxon>
        <taxon>Methanobacteriota</taxon>
        <taxon>Stenosarchaea group</taxon>
        <taxon>Halobacteria</taxon>
        <taxon>Halobacteriales</taxon>
        <taxon>Natrialbaceae</taxon>
        <taxon>Natrinema</taxon>
    </lineage>
</organism>
<dbReference type="HOGENOM" id="CLU_2519863_0_0_2"/>